<reference evidence="2" key="1">
    <citation type="submission" date="2021-03" db="EMBL/GenBank/DDBJ databases">
        <title>Streptomyces poriferae sp. nov., a novel marine sponge-derived Actinobacteria species with anti-MRSA activity.</title>
        <authorList>
            <person name="Sandoval-Powers M."/>
            <person name="Kralova S."/>
            <person name="Nguyen G.-S."/>
            <person name="Fawwal D."/>
            <person name="Degnes K."/>
            <person name="Klinkenberg G."/>
            <person name="Sletta H."/>
            <person name="Wentzel A."/>
            <person name="Liles M.R."/>
        </authorList>
    </citation>
    <scope>NUCLEOTIDE SEQUENCE</scope>
    <source>
        <strain evidence="2">DSM 41794</strain>
    </source>
</reference>
<keyword evidence="3" id="KW-1185">Reference proteome</keyword>
<comment type="caution">
    <text evidence="2">The sequence shown here is derived from an EMBL/GenBank/DDBJ whole genome shotgun (WGS) entry which is preliminary data.</text>
</comment>
<accession>A0A939JFV9</accession>
<protein>
    <submittedName>
        <fullName evidence="2">SUKH-4 family immunity protein</fullName>
    </submittedName>
</protein>
<dbReference type="EMBL" id="JAFLRJ010000215">
    <property type="protein sequence ID" value="MBO0514546.1"/>
    <property type="molecule type" value="Genomic_DNA"/>
</dbReference>
<evidence type="ECO:0000256" key="1">
    <source>
        <dbReference type="SAM" id="MobiDB-lite"/>
    </source>
</evidence>
<dbReference type="Proteomes" id="UP000664167">
    <property type="component" value="Unassembled WGS sequence"/>
</dbReference>
<organism evidence="2 3">
    <name type="scientific">Streptomyces beijiangensis</name>
    <dbReference type="NCBI Taxonomy" id="163361"/>
    <lineage>
        <taxon>Bacteria</taxon>
        <taxon>Bacillati</taxon>
        <taxon>Actinomycetota</taxon>
        <taxon>Actinomycetes</taxon>
        <taxon>Kitasatosporales</taxon>
        <taxon>Streptomycetaceae</taxon>
        <taxon>Streptomyces</taxon>
    </lineage>
</organism>
<proteinExistence type="predicted"/>
<dbReference type="InterPro" id="IPR025851">
    <property type="entry name" value="SUKH-4"/>
</dbReference>
<dbReference type="RefSeq" id="WP_206963984.1">
    <property type="nucleotide sequence ID" value="NZ_BAAAJJ010000011.1"/>
</dbReference>
<dbReference type="AlphaFoldDB" id="A0A939JFV9"/>
<dbReference type="Pfam" id="PF14435">
    <property type="entry name" value="SUKH-4"/>
    <property type="match status" value="1"/>
</dbReference>
<sequence length="720" mass="78525">MPEDVLAHEFNEALDMLSVWAMGSSEEFGNYFLDGTTGSGKTRLIQDAARRVEGALLIDCSELSASELAHQVMRALKIEYGPFLDNYDLCYEMSERRSNRVVLLTNTQWAGSVRTTAEPQRVLTDVVGVLASEYRSTGVRFAAEMDHSVARAWAGAPTVVMAPPAERIDRAGLPLEPRQRAAVEALALAEPRAVRFEEWSAVCDALGHNVTEDELHGLALETALITVDEAHEYPVRFKSESTAHHIRQAVSPDVFRAFQHAMVRRLSDGSNGERLAAYAARALPAHAAAAGCFEELLGDVRAVVRCERYALLEGLDAAFPHSIPAGTRAAELHYLAKLPVSLASQADWLSLLHHSAVCRGDAERAEALETAAGALPWTTVWANARPAGTLLENRVWTGGIDQLRTTPDGTQVISTNDDGTELSWEARTGRVCSGREPKAPEDEAGDAASSPLWRAERAWNRVHIERADDPDVARILPAPRARDALAVGDLIVIGGPVGLYAVKAGTQAGSTQLRTLPRILRSGRITPRPFDERHRHPSRAELSSLFGAAHVHTLGKEQLPAGLTHLDTREFLSNTGLPAVEDFYGLDTENLNESELTEVPWEGAREYETSIGDGPFYRLGTWIDGTLLLDGATGRILRQTTAEAPDSDQPGDPLVGTTLSGFTAMVALHWRYMLAYTQSDGTDSEDLLAELRSWLAEIDSAAAASRSWQHVLDPDNFSYL</sequence>
<name>A0A939JFV9_9ACTN</name>
<evidence type="ECO:0000313" key="3">
    <source>
        <dbReference type="Proteomes" id="UP000664167"/>
    </source>
</evidence>
<gene>
    <name evidence="2" type="ORF">J0695_22515</name>
</gene>
<feature type="region of interest" description="Disordered" evidence="1">
    <location>
        <begin position="430"/>
        <end position="450"/>
    </location>
</feature>
<evidence type="ECO:0000313" key="2">
    <source>
        <dbReference type="EMBL" id="MBO0514546.1"/>
    </source>
</evidence>